<keyword evidence="3" id="KW-1185">Reference proteome</keyword>
<dbReference type="Proteomes" id="UP001291687">
    <property type="component" value="Unassembled WGS sequence"/>
</dbReference>
<accession>A0ABU5NCI4</accession>
<evidence type="ECO:0000313" key="2">
    <source>
        <dbReference type="EMBL" id="MEA0970877.1"/>
    </source>
</evidence>
<sequence length="277" mass="32213">MKLYIKALLDYEKNNDSFELLYNFMTLKQSYLLNLYCDGKINLPSFILLKKLKEKYSDLARSDEELNSLFETAIECSKIFYSQTLKIIGTENIKFENLFSQQARPIGQQLINLLVSIKFRIKLIKLNRNSPKKPEILHILQKISILINYLRTIFNGVLYRVSLLQSTNYKYTPIIYFISVLLILSTMLVTVHYFISSLSTIQSTGLDIMFGILIAIIAILFYPVRHFGKTDINGKDILAYKYRVFFNNTSDKKMYQLFALPDSNISRQKISQSIDSP</sequence>
<evidence type="ECO:0000256" key="1">
    <source>
        <dbReference type="SAM" id="Phobius"/>
    </source>
</evidence>
<feature type="transmembrane region" description="Helical" evidence="1">
    <location>
        <begin position="174"/>
        <end position="195"/>
    </location>
</feature>
<keyword evidence="1" id="KW-1133">Transmembrane helix</keyword>
<reference evidence="2 3" key="1">
    <citation type="submission" date="2023-03" db="EMBL/GenBank/DDBJ databases">
        <title>Host association and intracellularity evolved multiple times independently in the Rickettsiales.</title>
        <authorList>
            <person name="Castelli M."/>
            <person name="Nardi T."/>
            <person name="Gammuto L."/>
            <person name="Bellinzona G."/>
            <person name="Sabaneyeva E."/>
            <person name="Potekhin A."/>
            <person name="Serra V."/>
            <person name="Petroni G."/>
            <person name="Sassera D."/>
        </authorList>
    </citation>
    <scope>NUCLEOTIDE SEQUENCE [LARGE SCALE GENOMIC DNA]</scope>
    <source>
        <strain evidence="2 3">Sr 2-6</strain>
    </source>
</reference>
<comment type="caution">
    <text evidence="2">The sequence shown here is derived from an EMBL/GenBank/DDBJ whole genome shotgun (WGS) entry which is preliminary data.</text>
</comment>
<organism evidence="2 3">
    <name type="scientific">Candidatus Megaera venefica</name>
    <dbReference type="NCBI Taxonomy" id="2055910"/>
    <lineage>
        <taxon>Bacteria</taxon>
        <taxon>Pseudomonadati</taxon>
        <taxon>Pseudomonadota</taxon>
        <taxon>Alphaproteobacteria</taxon>
        <taxon>Rickettsiales</taxon>
        <taxon>Rickettsiaceae</taxon>
        <taxon>Candidatus Megaera</taxon>
    </lineage>
</organism>
<feature type="transmembrane region" description="Helical" evidence="1">
    <location>
        <begin position="201"/>
        <end position="222"/>
    </location>
</feature>
<evidence type="ECO:0000313" key="3">
    <source>
        <dbReference type="Proteomes" id="UP001291687"/>
    </source>
</evidence>
<dbReference type="EMBL" id="JARJFB010000055">
    <property type="protein sequence ID" value="MEA0970877.1"/>
    <property type="molecule type" value="Genomic_DNA"/>
</dbReference>
<name>A0ABU5NCI4_9RICK</name>
<protein>
    <submittedName>
        <fullName evidence="2">Uncharacterized protein</fullName>
    </submittedName>
</protein>
<keyword evidence="1" id="KW-0472">Membrane</keyword>
<dbReference type="RefSeq" id="WP_322776773.1">
    <property type="nucleotide sequence ID" value="NZ_JARJFB010000055.1"/>
</dbReference>
<keyword evidence="1" id="KW-0812">Transmembrane</keyword>
<gene>
    <name evidence="2" type="ORF">Megvenef_00846</name>
</gene>
<proteinExistence type="predicted"/>